<keyword evidence="1" id="KW-1133">Transmembrane helix</keyword>
<dbReference type="AlphaFoldDB" id="X1DDG3"/>
<dbReference type="EMBL" id="BART01030668">
    <property type="protein sequence ID" value="GAH18257.1"/>
    <property type="molecule type" value="Genomic_DNA"/>
</dbReference>
<feature type="transmembrane region" description="Helical" evidence="1">
    <location>
        <begin position="135"/>
        <end position="154"/>
    </location>
</feature>
<accession>X1DDG3</accession>
<evidence type="ECO:0008006" key="3">
    <source>
        <dbReference type="Google" id="ProtNLM"/>
    </source>
</evidence>
<evidence type="ECO:0000256" key="1">
    <source>
        <dbReference type="SAM" id="Phobius"/>
    </source>
</evidence>
<organism evidence="2">
    <name type="scientific">marine sediment metagenome</name>
    <dbReference type="NCBI Taxonomy" id="412755"/>
    <lineage>
        <taxon>unclassified sequences</taxon>
        <taxon>metagenomes</taxon>
        <taxon>ecological metagenomes</taxon>
    </lineage>
</organism>
<feature type="transmembrane region" description="Helical" evidence="1">
    <location>
        <begin position="14"/>
        <end position="33"/>
    </location>
</feature>
<feature type="transmembrane region" description="Helical" evidence="1">
    <location>
        <begin position="65"/>
        <end position="84"/>
    </location>
</feature>
<proteinExistence type="predicted"/>
<keyword evidence="1" id="KW-0812">Transmembrane</keyword>
<keyword evidence="1" id="KW-0472">Membrane</keyword>
<protein>
    <recommendedName>
        <fullName evidence="3">Zinc-ribbon domain-containing protein</fullName>
    </recommendedName>
</protein>
<comment type="caution">
    <text evidence="2">The sequence shown here is derived from an EMBL/GenBank/DDBJ whole genome shotgun (WGS) entry which is preliminary data.</text>
</comment>
<reference evidence="2" key="1">
    <citation type="journal article" date="2014" name="Front. Microbiol.">
        <title>High frequency of phylogenetically diverse reductive dehalogenase-homologous genes in deep subseafloor sedimentary metagenomes.</title>
        <authorList>
            <person name="Kawai M."/>
            <person name="Futagami T."/>
            <person name="Toyoda A."/>
            <person name="Takaki Y."/>
            <person name="Nishi S."/>
            <person name="Hori S."/>
            <person name="Arai W."/>
            <person name="Tsubouchi T."/>
            <person name="Morono Y."/>
            <person name="Uchiyama I."/>
            <person name="Ito T."/>
            <person name="Fujiyama A."/>
            <person name="Inagaki F."/>
            <person name="Takami H."/>
        </authorList>
    </citation>
    <scope>NUCLEOTIDE SEQUENCE</scope>
    <source>
        <strain evidence="2">Expedition CK06-06</strain>
    </source>
</reference>
<feature type="transmembrane region" description="Helical" evidence="1">
    <location>
        <begin position="96"/>
        <end position="123"/>
    </location>
</feature>
<name>X1DDG3_9ZZZZ</name>
<sequence length="209" mass="23590">MDLNKKRYILVRKIIKGVIVLFWSLTFIVPFLIHTSTSEYDVADSYTYICWGRGFIGGISPYHSLHLLLFVLFLIGFFLSFGNIKTNYKRRIINRNIGNIGGIIVLISGIGMSISIQFIFVGIGVLDGYETKDGVGMYFPIIIAILIFGETYFLNRVKIMEAEIVKEEPIEVQEREVKEISGKLYCSSCGEEILDKTGDFCSKCGAPLK</sequence>
<gene>
    <name evidence="2" type="ORF">S01H4_53468</name>
</gene>
<evidence type="ECO:0000313" key="2">
    <source>
        <dbReference type="EMBL" id="GAH18257.1"/>
    </source>
</evidence>